<name>A0ABS7JK68_9SPHN</name>
<keyword evidence="2" id="KW-1185">Reference proteome</keyword>
<dbReference type="Proteomes" id="UP000776651">
    <property type="component" value="Unassembled WGS sequence"/>
</dbReference>
<gene>
    <name evidence="1" type="ORF">K3177_14820</name>
</gene>
<comment type="caution">
    <text evidence="1">The sequence shown here is derived from an EMBL/GenBank/DDBJ whole genome shotgun (WGS) entry which is preliminary data.</text>
</comment>
<reference evidence="1 2" key="1">
    <citation type="submission" date="2021-08" db="EMBL/GenBank/DDBJ databases">
        <title>Comparative Genomics Analysis of the Genus Qipengyuania Reveals Extensive Genetic Diversity and Metabolic Versatility, Including the Description of Fifteen Novel Species.</title>
        <authorList>
            <person name="Liu Y."/>
        </authorList>
    </citation>
    <scope>NUCLEOTIDE SEQUENCE [LARGE SCALE GENOMIC DNA]</scope>
    <source>
        <strain evidence="1 2">GH25</strain>
    </source>
</reference>
<proteinExistence type="predicted"/>
<dbReference type="RefSeq" id="WP_221598850.1">
    <property type="nucleotide sequence ID" value="NZ_JAIGNQ010000004.1"/>
</dbReference>
<organism evidence="1 2">
    <name type="scientific">Qipengyuania pacifica</name>
    <dbReference type="NCBI Taxonomy" id="2860199"/>
    <lineage>
        <taxon>Bacteria</taxon>
        <taxon>Pseudomonadati</taxon>
        <taxon>Pseudomonadota</taxon>
        <taxon>Alphaproteobacteria</taxon>
        <taxon>Sphingomonadales</taxon>
        <taxon>Erythrobacteraceae</taxon>
        <taxon>Qipengyuania</taxon>
    </lineage>
</organism>
<dbReference type="EMBL" id="JAIGNQ010000004">
    <property type="protein sequence ID" value="MBX7489779.1"/>
    <property type="molecule type" value="Genomic_DNA"/>
</dbReference>
<evidence type="ECO:0000313" key="1">
    <source>
        <dbReference type="EMBL" id="MBX7489779.1"/>
    </source>
</evidence>
<evidence type="ECO:0000313" key="2">
    <source>
        <dbReference type="Proteomes" id="UP000776651"/>
    </source>
</evidence>
<accession>A0ABS7JK68</accession>
<sequence>MARSQLRIRAVRSRQAVSSLARRVAFDLVDQVEPQSLARLFARRGGGQVPLDWQFENELERVRQFDRDLDGDGPYRLHPGAIFVKLRKRRSAAAAAGIVISLGHLDHLLANDLLLGERAGLRIDHDELDGH</sequence>
<protein>
    <submittedName>
        <fullName evidence="1">Uncharacterized protein</fullName>
    </submittedName>
</protein>